<keyword evidence="2" id="KW-0472">Membrane</keyword>
<evidence type="ECO:0000256" key="2">
    <source>
        <dbReference type="SAM" id="Phobius"/>
    </source>
</evidence>
<name>A0A9D4BTN4_DREPO</name>
<accession>A0A9D4BTN4</accession>
<evidence type="ECO:0000313" key="4">
    <source>
        <dbReference type="Proteomes" id="UP000828390"/>
    </source>
</evidence>
<keyword evidence="2" id="KW-1133">Transmembrane helix</keyword>
<dbReference type="AlphaFoldDB" id="A0A9D4BTN4"/>
<reference evidence="3" key="2">
    <citation type="submission" date="2020-11" db="EMBL/GenBank/DDBJ databases">
        <authorList>
            <person name="McCartney M.A."/>
            <person name="Auch B."/>
            <person name="Kono T."/>
            <person name="Mallez S."/>
            <person name="Becker A."/>
            <person name="Gohl D.M."/>
            <person name="Silverstein K.A.T."/>
            <person name="Koren S."/>
            <person name="Bechman K.B."/>
            <person name="Herman A."/>
            <person name="Abrahante J.E."/>
            <person name="Garbe J."/>
        </authorList>
    </citation>
    <scope>NUCLEOTIDE SEQUENCE</scope>
    <source>
        <strain evidence="3">Duluth1</strain>
        <tissue evidence="3">Whole animal</tissue>
    </source>
</reference>
<comment type="caution">
    <text evidence="3">The sequence shown here is derived from an EMBL/GenBank/DDBJ whole genome shotgun (WGS) entry which is preliminary data.</text>
</comment>
<dbReference type="EMBL" id="JAIWYP010000014">
    <property type="protein sequence ID" value="KAH3708259.1"/>
    <property type="molecule type" value="Genomic_DNA"/>
</dbReference>
<protein>
    <submittedName>
        <fullName evidence="3">Uncharacterized protein</fullName>
    </submittedName>
</protein>
<evidence type="ECO:0000256" key="1">
    <source>
        <dbReference type="SAM" id="MobiDB-lite"/>
    </source>
</evidence>
<dbReference type="Proteomes" id="UP000828390">
    <property type="component" value="Unassembled WGS sequence"/>
</dbReference>
<feature type="transmembrane region" description="Helical" evidence="2">
    <location>
        <begin position="342"/>
        <end position="361"/>
    </location>
</feature>
<reference evidence="3" key="1">
    <citation type="journal article" date="2019" name="bioRxiv">
        <title>The Genome of the Zebra Mussel, Dreissena polymorpha: A Resource for Invasive Species Research.</title>
        <authorList>
            <person name="McCartney M.A."/>
            <person name="Auch B."/>
            <person name="Kono T."/>
            <person name="Mallez S."/>
            <person name="Zhang Y."/>
            <person name="Obille A."/>
            <person name="Becker A."/>
            <person name="Abrahante J.E."/>
            <person name="Garbe J."/>
            <person name="Badalamenti J.P."/>
            <person name="Herman A."/>
            <person name="Mangelson H."/>
            <person name="Liachko I."/>
            <person name="Sullivan S."/>
            <person name="Sone E.D."/>
            <person name="Koren S."/>
            <person name="Silverstein K.A.T."/>
            <person name="Beckman K.B."/>
            <person name="Gohl D.M."/>
        </authorList>
    </citation>
    <scope>NUCLEOTIDE SEQUENCE</scope>
    <source>
        <strain evidence="3">Duluth1</strain>
        <tissue evidence="3">Whole animal</tissue>
    </source>
</reference>
<organism evidence="3 4">
    <name type="scientific">Dreissena polymorpha</name>
    <name type="common">Zebra mussel</name>
    <name type="synonym">Mytilus polymorpha</name>
    <dbReference type="NCBI Taxonomy" id="45954"/>
    <lineage>
        <taxon>Eukaryota</taxon>
        <taxon>Metazoa</taxon>
        <taxon>Spiralia</taxon>
        <taxon>Lophotrochozoa</taxon>
        <taxon>Mollusca</taxon>
        <taxon>Bivalvia</taxon>
        <taxon>Autobranchia</taxon>
        <taxon>Heteroconchia</taxon>
        <taxon>Euheterodonta</taxon>
        <taxon>Imparidentia</taxon>
        <taxon>Neoheterodontei</taxon>
        <taxon>Myida</taxon>
        <taxon>Dreissenoidea</taxon>
        <taxon>Dreissenidae</taxon>
        <taxon>Dreissena</taxon>
    </lineage>
</organism>
<keyword evidence="2" id="KW-0812">Transmembrane</keyword>
<gene>
    <name evidence="3" type="ORF">DPMN_067706</name>
</gene>
<sequence>MSVLLCSCVADYNATLGKSCSSQSDCTDPMTFCKTWENSATCSQKTALNSTCTTDEECKTTGAKCLNQHCTCEATSFHDFQTDTCVQNVDIATSQNDVRFVNIEGLGNIRINVQQSDNQSIAYIRLYINDAIENQTIIMVGPLQVEVMSCNSTYCAHETFLTTGPNRHLSQVGENYSLELNSSTTILLQSGRFTKLALMSIAGNASFKNVPQKDIVPQFVNNPKEQIEFVNVIFQLTTPLINQSEGSPPTTAPRDGYPVLAPLVQKYSNSLSKAMPGASNEECLTDCYCPCAWVAEPKNYTQNEIQTMVAAIQEKLKVSLKNLTSTYRKLNSMPDNRPSAKAVGVVGMIFLVLTLGTIFVVDIGNIIRDLKTLCDNLRQGFGCKEASPKPSRVASPHDTVEQSTSV</sequence>
<proteinExistence type="predicted"/>
<keyword evidence="4" id="KW-1185">Reference proteome</keyword>
<feature type="region of interest" description="Disordered" evidence="1">
    <location>
        <begin position="385"/>
        <end position="406"/>
    </location>
</feature>
<evidence type="ECO:0000313" key="3">
    <source>
        <dbReference type="EMBL" id="KAH3708259.1"/>
    </source>
</evidence>